<dbReference type="PANTHER" id="PTHR47432">
    <property type="entry name" value="CELL WALL ASSEMBLY REGULATOR SMI1"/>
    <property type="match status" value="1"/>
</dbReference>
<dbReference type="SUPFAM" id="SSF160631">
    <property type="entry name" value="SMI1/KNR4-like"/>
    <property type="match status" value="1"/>
</dbReference>
<dbReference type="Pfam" id="PF09346">
    <property type="entry name" value="SMI1_KNR4"/>
    <property type="match status" value="1"/>
</dbReference>
<dbReference type="Gene3D" id="3.40.1580.10">
    <property type="entry name" value="SMI1/KNR4-like"/>
    <property type="match status" value="1"/>
</dbReference>
<dbReference type="InterPro" id="IPR037883">
    <property type="entry name" value="Knr4/Smi1-like_sf"/>
</dbReference>
<comment type="caution">
    <text evidence="2">The sequence shown here is derived from an EMBL/GenBank/DDBJ whole genome shotgun (WGS) entry which is preliminary data.</text>
</comment>
<evidence type="ECO:0000313" key="3">
    <source>
        <dbReference type="Proteomes" id="UP000321306"/>
    </source>
</evidence>
<protein>
    <recommendedName>
        <fullName evidence="1">Knr4/Smi1-like domain-containing protein</fullName>
    </recommendedName>
</protein>
<name>A0A511N768_DEIC1</name>
<accession>A0A511N768</accession>
<keyword evidence="3" id="KW-1185">Reference proteome</keyword>
<reference evidence="2 3" key="1">
    <citation type="submission" date="2019-07" db="EMBL/GenBank/DDBJ databases">
        <title>Whole genome shotgun sequence of Deinococcus cellulosilyticus NBRC 106333.</title>
        <authorList>
            <person name="Hosoyama A."/>
            <person name="Uohara A."/>
            <person name="Ohji S."/>
            <person name="Ichikawa N."/>
        </authorList>
    </citation>
    <scope>NUCLEOTIDE SEQUENCE [LARGE SCALE GENOMIC DNA]</scope>
    <source>
        <strain evidence="2 3">NBRC 106333</strain>
    </source>
</reference>
<dbReference type="OrthoDB" id="7593948at2"/>
<dbReference type="PANTHER" id="PTHR47432:SF1">
    <property type="entry name" value="CELL WALL ASSEMBLY REGULATOR SMI1"/>
    <property type="match status" value="1"/>
</dbReference>
<dbReference type="InterPro" id="IPR018958">
    <property type="entry name" value="Knr4/Smi1-like_dom"/>
</dbReference>
<dbReference type="EMBL" id="BJXB01000023">
    <property type="protein sequence ID" value="GEM48692.1"/>
    <property type="molecule type" value="Genomic_DNA"/>
</dbReference>
<evidence type="ECO:0000259" key="1">
    <source>
        <dbReference type="SMART" id="SM00860"/>
    </source>
</evidence>
<feature type="domain" description="Knr4/Smi1-like" evidence="1">
    <location>
        <begin position="30"/>
        <end position="174"/>
    </location>
</feature>
<proteinExistence type="predicted"/>
<evidence type="ECO:0000313" key="2">
    <source>
        <dbReference type="EMBL" id="GEM48692.1"/>
    </source>
</evidence>
<dbReference type="InterPro" id="IPR051873">
    <property type="entry name" value="KNR4/SMI1_regulator"/>
</dbReference>
<organism evidence="2 3">
    <name type="scientific">Deinococcus cellulosilyticus (strain DSM 18568 / NBRC 106333 / KACC 11606 / 5516J-15)</name>
    <dbReference type="NCBI Taxonomy" id="1223518"/>
    <lineage>
        <taxon>Bacteria</taxon>
        <taxon>Thermotogati</taxon>
        <taxon>Deinococcota</taxon>
        <taxon>Deinococci</taxon>
        <taxon>Deinococcales</taxon>
        <taxon>Deinococcaceae</taxon>
        <taxon>Deinococcus</taxon>
    </lineage>
</organism>
<dbReference type="RefSeq" id="WP_146887978.1">
    <property type="nucleotide sequence ID" value="NZ_BJXB01000023.1"/>
</dbReference>
<dbReference type="SMART" id="SM00860">
    <property type="entry name" value="SMI1_KNR4"/>
    <property type="match status" value="1"/>
</dbReference>
<dbReference type="AlphaFoldDB" id="A0A511N768"/>
<gene>
    <name evidence="2" type="ORF">DC3_43270</name>
</gene>
<dbReference type="Proteomes" id="UP000321306">
    <property type="component" value="Unassembled WGS sequence"/>
</dbReference>
<sequence>MTNSTLNLWEQLMEWLQNQYPEALPTLMPLACPLDWEDLQKRTGLAVPEDFTSIYHTHNGQVPYTIEGIFLGLSWMGFEEIKEAWLMFEDIKRQLPEEPTFEWQRAFPAGYAKPIPISPLRLPFATDWCGNYLGFDFDPDKQGTPGQVISFGSDEDHVHVLASSFEGFLGWLLSKYQQGEWGFEGVDVDGEESKSLKARVDGELAPNLFMALDQWQKG</sequence>